<evidence type="ECO:0000313" key="3">
    <source>
        <dbReference type="Proteomes" id="UP001165962"/>
    </source>
</evidence>
<dbReference type="Proteomes" id="UP001165962">
    <property type="component" value="Unassembled WGS sequence"/>
</dbReference>
<dbReference type="PANTHER" id="PTHR47197">
    <property type="entry name" value="PROTEIN NIRF"/>
    <property type="match status" value="1"/>
</dbReference>
<dbReference type="PANTHER" id="PTHR47197:SF3">
    <property type="entry name" value="DIHYDRO-HEME D1 DEHYDROGENASE"/>
    <property type="match status" value="1"/>
</dbReference>
<dbReference type="Gene3D" id="2.130.10.10">
    <property type="entry name" value="YVTN repeat-like/Quinoprotein amine dehydrogenase"/>
    <property type="match status" value="2"/>
</dbReference>
<dbReference type="RefSeq" id="WP_166144332.1">
    <property type="nucleotide sequence ID" value="NZ_JAAOIW010000001.1"/>
</dbReference>
<gene>
    <name evidence="2" type="ORF">G9U52_00020</name>
</gene>
<comment type="caution">
    <text evidence="2">The sequence shown here is derived from an EMBL/GenBank/DDBJ whole genome shotgun (WGS) entry which is preliminary data.</text>
</comment>
<keyword evidence="3" id="KW-1185">Reference proteome</keyword>
<name>A0ABX0IZW6_9BACL</name>
<dbReference type="SUPFAM" id="SSF51004">
    <property type="entry name" value="C-terminal (heme d1) domain of cytochrome cd1-nitrite reductase"/>
    <property type="match status" value="1"/>
</dbReference>
<evidence type="ECO:0000313" key="2">
    <source>
        <dbReference type="EMBL" id="NHN28212.1"/>
    </source>
</evidence>
<reference evidence="2" key="1">
    <citation type="submission" date="2020-03" db="EMBL/GenBank/DDBJ databases">
        <title>Draft sequencing of Paenibacilllus sp. S3N08.</title>
        <authorList>
            <person name="Kim D.-U."/>
        </authorList>
    </citation>
    <scope>NUCLEOTIDE SEQUENCE</scope>
    <source>
        <strain evidence="2">S3N08</strain>
    </source>
</reference>
<dbReference type="InterPro" id="IPR011964">
    <property type="entry name" value="YVTN_b-propeller_repeat"/>
</dbReference>
<evidence type="ECO:0000259" key="1">
    <source>
        <dbReference type="PROSITE" id="PS50202"/>
    </source>
</evidence>
<dbReference type="PROSITE" id="PS50202">
    <property type="entry name" value="MSP"/>
    <property type="match status" value="1"/>
</dbReference>
<dbReference type="NCBIfam" id="TIGR02276">
    <property type="entry name" value="beta_rpt_yvtn"/>
    <property type="match status" value="2"/>
</dbReference>
<dbReference type="EMBL" id="JAAOIW010000001">
    <property type="protein sequence ID" value="NHN28212.1"/>
    <property type="molecule type" value="Genomic_DNA"/>
</dbReference>
<dbReference type="InterPro" id="IPR015943">
    <property type="entry name" value="WD40/YVTN_repeat-like_dom_sf"/>
</dbReference>
<sequence>MKRIALRVSKLQVKQSLPRIIASISVSSPVANIAINPVTNRIYFVQGENELGILDGKTNKIITTLKTGRLPFHMVVNPRTNRIYLTNFRDGTVSVINGRTNRVITTIKVGERCDNIAVNTRTNLIYTATISLSSNNAYVAVLNGNTNKVQKRIKFPGRPSQITINELTNRIYVTNTVKDTVSVIDGSNNTILTTVKVGRNPVTTPALNTKTNRLYIANNLSRFCSVLDLRTNTVRNIQLGRLQSDIILNPVMNRLYVTSAQVSVKGRLFVINGNTNRVIKTLTIPTFTSVLINPNTNHLFISEFPETGTAPLSVYNGSSLKRIASLRTSKRSGNLALNPRTNRIYVGGENNISVIQD</sequence>
<dbReference type="InterPro" id="IPR000535">
    <property type="entry name" value="MSP_dom"/>
</dbReference>
<feature type="domain" description="MSP" evidence="1">
    <location>
        <begin position="289"/>
        <end position="357"/>
    </location>
</feature>
<organism evidence="2 3">
    <name type="scientific">Paenibacillus agricola</name>
    <dbReference type="NCBI Taxonomy" id="2716264"/>
    <lineage>
        <taxon>Bacteria</taxon>
        <taxon>Bacillati</taxon>
        <taxon>Bacillota</taxon>
        <taxon>Bacilli</taxon>
        <taxon>Bacillales</taxon>
        <taxon>Paenibacillaceae</taxon>
        <taxon>Paenibacillus</taxon>
    </lineage>
</organism>
<dbReference type="InterPro" id="IPR011048">
    <property type="entry name" value="Haem_d1_sf"/>
</dbReference>
<dbReference type="InterPro" id="IPR051200">
    <property type="entry name" value="Host-pathogen_enzymatic-act"/>
</dbReference>
<proteinExistence type="predicted"/>
<accession>A0ABX0IZW6</accession>
<protein>
    <submittedName>
        <fullName evidence="2">YncE family protein</fullName>
    </submittedName>
</protein>